<dbReference type="AlphaFoldDB" id="A0A7G5C5F6"/>
<dbReference type="Proteomes" id="UP000515679">
    <property type="component" value="Chromosome"/>
</dbReference>
<evidence type="ECO:0000313" key="1">
    <source>
        <dbReference type="EMBL" id="QMV44440.1"/>
    </source>
</evidence>
<evidence type="ECO:0000313" key="2">
    <source>
        <dbReference type="Proteomes" id="UP000515679"/>
    </source>
</evidence>
<gene>
    <name evidence="1" type="ORF">FPL14_27180</name>
</gene>
<protein>
    <submittedName>
        <fullName evidence="1">Uncharacterized protein</fullName>
    </submittedName>
</protein>
<dbReference type="RefSeq" id="WP_182300674.1">
    <property type="nucleotide sequence ID" value="NZ_CP041969.1"/>
</dbReference>
<sequence length="92" mass="10212">MLKTVLIGKVISENADTFVMDEGDGIATYSKRFYRLPFDRSGEVESDIVPWISEACNADVNATERWLLPHLTLGDAVDSYAAYKRAIALVSL</sequence>
<name>A0A7G5C5F6_9BACL</name>
<dbReference type="EMBL" id="CP041969">
    <property type="protein sequence ID" value="QMV44440.1"/>
    <property type="molecule type" value="Genomic_DNA"/>
</dbReference>
<keyword evidence="2" id="KW-1185">Reference proteome</keyword>
<dbReference type="KEGG" id="cchl:FPL14_27180"/>
<organism evidence="1 2">
    <name type="scientific">Cohnella cholangitidis</name>
    <dbReference type="NCBI Taxonomy" id="2598458"/>
    <lineage>
        <taxon>Bacteria</taxon>
        <taxon>Bacillati</taxon>
        <taxon>Bacillota</taxon>
        <taxon>Bacilli</taxon>
        <taxon>Bacillales</taxon>
        <taxon>Paenibacillaceae</taxon>
        <taxon>Cohnella</taxon>
    </lineage>
</organism>
<proteinExistence type="predicted"/>
<accession>A0A7G5C5F6</accession>
<reference evidence="1 2" key="1">
    <citation type="submission" date="2019-07" db="EMBL/GenBank/DDBJ databases">
        <authorList>
            <person name="Kim J.K."/>
            <person name="Cheong H.-M."/>
            <person name="Choi Y."/>
            <person name="Hwang K.J."/>
            <person name="Lee S."/>
            <person name="Choi C."/>
        </authorList>
    </citation>
    <scope>NUCLEOTIDE SEQUENCE [LARGE SCALE GENOMIC DNA]</scope>
    <source>
        <strain evidence="1 2">KS 22</strain>
    </source>
</reference>